<reference evidence="15 16" key="1">
    <citation type="submission" date="2020-01" db="EMBL/GenBank/DDBJ databases">
        <title>Draft Genome Analysis of Muricauda sp. HICW Isolated from coastal seawater of PR China.</title>
        <authorList>
            <person name="Chen M.-X."/>
        </authorList>
    </citation>
    <scope>NUCLEOTIDE SEQUENCE [LARGE SCALE GENOMIC DNA]</scope>
    <source>
        <strain evidence="15 16">HICW</strain>
    </source>
</reference>
<evidence type="ECO:0000259" key="14">
    <source>
        <dbReference type="Pfam" id="PF07715"/>
    </source>
</evidence>
<dbReference type="InterPro" id="IPR000531">
    <property type="entry name" value="Beta-barrel_TonB"/>
</dbReference>
<dbReference type="PANTHER" id="PTHR30069">
    <property type="entry name" value="TONB-DEPENDENT OUTER MEMBRANE RECEPTOR"/>
    <property type="match status" value="1"/>
</dbReference>
<comment type="caution">
    <text evidence="15">The sequence shown here is derived from an EMBL/GenBank/DDBJ whole genome shotgun (WGS) entry which is preliminary data.</text>
</comment>
<dbReference type="GO" id="GO:0015344">
    <property type="term" value="F:siderophore uptake transmembrane transporter activity"/>
    <property type="evidence" value="ECO:0007669"/>
    <property type="project" value="TreeGrafter"/>
</dbReference>
<feature type="signal peptide" evidence="12">
    <location>
        <begin position="1"/>
        <end position="22"/>
    </location>
</feature>
<name>A0A850NHA4_9FLAO</name>
<evidence type="ECO:0000256" key="7">
    <source>
        <dbReference type="ARBA" id="ARBA00023136"/>
    </source>
</evidence>
<evidence type="ECO:0000256" key="8">
    <source>
        <dbReference type="ARBA" id="ARBA00023170"/>
    </source>
</evidence>
<dbReference type="InterPro" id="IPR037066">
    <property type="entry name" value="Plug_dom_sf"/>
</dbReference>
<keyword evidence="16" id="KW-1185">Reference proteome</keyword>
<protein>
    <submittedName>
        <fullName evidence="15">SusC/RagA family TonB-linked outer membrane protein</fullName>
    </submittedName>
</protein>
<dbReference type="InterPro" id="IPR039426">
    <property type="entry name" value="TonB-dep_rcpt-like"/>
</dbReference>
<dbReference type="EMBL" id="WYET01000002">
    <property type="protein sequence ID" value="NVN17768.1"/>
    <property type="molecule type" value="Genomic_DNA"/>
</dbReference>
<dbReference type="InterPro" id="IPR036942">
    <property type="entry name" value="Beta-barrel_TonB_sf"/>
</dbReference>
<keyword evidence="2 10" id="KW-0813">Transport</keyword>
<dbReference type="AlphaFoldDB" id="A0A850NHA4"/>
<keyword evidence="8" id="KW-0675">Receptor</keyword>
<evidence type="ECO:0000313" key="15">
    <source>
        <dbReference type="EMBL" id="NVN17768.1"/>
    </source>
</evidence>
<evidence type="ECO:0000313" key="16">
    <source>
        <dbReference type="Proteomes" id="UP000558089"/>
    </source>
</evidence>
<keyword evidence="3 10" id="KW-1134">Transmembrane beta strand</keyword>
<proteinExistence type="inferred from homology"/>
<evidence type="ECO:0000256" key="3">
    <source>
        <dbReference type="ARBA" id="ARBA00022452"/>
    </source>
</evidence>
<feature type="domain" description="TonB-dependent receptor-like beta-barrel" evidence="13">
    <location>
        <begin position="469"/>
        <end position="927"/>
    </location>
</feature>
<keyword evidence="5 12" id="KW-0732">Signal</keyword>
<feature type="chain" id="PRO_5032961062" evidence="12">
    <location>
        <begin position="23"/>
        <end position="1068"/>
    </location>
</feature>
<dbReference type="InterPro" id="IPR023996">
    <property type="entry name" value="TonB-dep_OMP_SusC/RagA"/>
</dbReference>
<evidence type="ECO:0000256" key="5">
    <source>
        <dbReference type="ARBA" id="ARBA00022729"/>
    </source>
</evidence>
<dbReference type="Gene3D" id="2.170.130.10">
    <property type="entry name" value="TonB-dependent receptor, plug domain"/>
    <property type="match status" value="1"/>
</dbReference>
<dbReference type="InterPro" id="IPR008969">
    <property type="entry name" value="CarboxyPept-like_regulatory"/>
</dbReference>
<accession>A0A850NHA4</accession>
<keyword evidence="9 10" id="KW-0998">Cell outer membrane</keyword>
<dbReference type="SUPFAM" id="SSF49464">
    <property type="entry name" value="Carboxypeptidase regulatory domain-like"/>
    <property type="match status" value="1"/>
</dbReference>
<dbReference type="RefSeq" id="WP_176619621.1">
    <property type="nucleotide sequence ID" value="NZ_WYET01000002.1"/>
</dbReference>
<dbReference type="GO" id="GO:0009279">
    <property type="term" value="C:cell outer membrane"/>
    <property type="evidence" value="ECO:0007669"/>
    <property type="project" value="UniProtKB-SubCell"/>
</dbReference>
<dbReference type="Pfam" id="PF07715">
    <property type="entry name" value="Plug"/>
    <property type="match status" value="1"/>
</dbReference>
<dbReference type="PANTHER" id="PTHR30069:SF29">
    <property type="entry name" value="HEMOGLOBIN AND HEMOGLOBIN-HAPTOGLOBIN-BINDING PROTEIN 1-RELATED"/>
    <property type="match status" value="1"/>
</dbReference>
<dbReference type="InterPro" id="IPR012910">
    <property type="entry name" value="Plug_dom"/>
</dbReference>
<evidence type="ECO:0000256" key="9">
    <source>
        <dbReference type="ARBA" id="ARBA00023237"/>
    </source>
</evidence>
<comment type="similarity">
    <text evidence="10 11">Belongs to the TonB-dependent receptor family.</text>
</comment>
<evidence type="ECO:0000256" key="11">
    <source>
        <dbReference type="RuleBase" id="RU003357"/>
    </source>
</evidence>
<evidence type="ECO:0000256" key="12">
    <source>
        <dbReference type="SAM" id="SignalP"/>
    </source>
</evidence>
<dbReference type="Pfam" id="PF13715">
    <property type="entry name" value="CarbopepD_reg_2"/>
    <property type="match status" value="1"/>
</dbReference>
<gene>
    <name evidence="15" type="ORF">GUA46_05385</name>
</gene>
<evidence type="ECO:0000259" key="13">
    <source>
        <dbReference type="Pfam" id="PF00593"/>
    </source>
</evidence>
<keyword evidence="4 10" id="KW-0812">Transmembrane</keyword>
<evidence type="ECO:0000256" key="6">
    <source>
        <dbReference type="ARBA" id="ARBA00023077"/>
    </source>
</evidence>
<evidence type="ECO:0000256" key="10">
    <source>
        <dbReference type="PROSITE-ProRule" id="PRU01360"/>
    </source>
</evidence>
<dbReference type="SUPFAM" id="SSF56935">
    <property type="entry name" value="Porins"/>
    <property type="match status" value="1"/>
</dbReference>
<feature type="domain" description="TonB-dependent receptor plug" evidence="14">
    <location>
        <begin position="117"/>
        <end position="239"/>
    </location>
</feature>
<organism evidence="15 16">
    <name type="scientific">Flagellimonas chongwuensis</name>
    <dbReference type="NCBI Taxonomy" id="2697365"/>
    <lineage>
        <taxon>Bacteria</taxon>
        <taxon>Pseudomonadati</taxon>
        <taxon>Bacteroidota</taxon>
        <taxon>Flavobacteriia</taxon>
        <taxon>Flavobacteriales</taxon>
        <taxon>Flavobacteriaceae</taxon>
        <taxon>Flagellimonas</taxon>
    </lineage>
</organism>
<dbReference type="Proteomes" id="UP000558089">
    <property type="component" value="Unassembled WGS sequence"/>
</dbReference>
<keyword evidence="6 11" id="KW-0798">TonB box</keyword>
<dbReference type="GO" id="GO:0044718">
    <property type="term" value="P:siderophore transmembrane transport"/>
    <property type="evidence" value="ECO:0007669"/>
    <property type="project" value="TreeGrafter"/>
</dbReference>
<dbReference type="Gene3D" id="2.40.170.20">
    <property type="entry name" value="TonB-dependent receptor, beta-barrel domain"/>
    <property type="match status" value="1"/>
</dbReference>
<evidence type="ECO:0000256" key="1">
    <source>
        <dbReference type="ARBA" id="ARBA00004571"/>
    </source>
</evidence>
<dbReference type="Gene3D" id="2.60.40.1120">
    <property type="entry name" value="Carboxypeptidase-like, regulatory domain"/>
    <property type="match status" value="1"/>
</dbReference>
<comment type="subcellular location">
    <subcellularLocation>
        <location evidence="1 10">Cell outer membrane</location>
        <topology evidence="1 10">Multi-pass membrane protein</topology>
    </subcellularLocation>
</comment>
<dbReference type="Pfam" id="PF00593">
    <property type="entry name" value="TonB_dep_Rec_b-barrel"/>
    <property type="match status" value="1"/>
</dbReference>
<dbReference type="NCBIfam" id="TIGR04056">
    <property type="entry name" value="OMP_RagA_SusC"/>
    <property type="match status" value="1"/>
</dbReference>
<evidence type="ECO:0000256" key="4">
    <source>
        <dbReference type="ARBA" id="ARBA00022692"/>
    </source>
</evidence>
<dbReference type="PROSITE" id="PS52016">
    <property type="entry name" value="TONB_DEPENDENT_REC_3"/>
    <property type="match status" value="1"/>
</dbReference>
<keyword evidence="7 10" id="KW-0472">Membrane</keyword>
<evidence type="ECO:0000256" key="2">
    <source>
        <dbReference type="ARBA" id="ARBA00022448"/>
    </source>
</evidence>
<sequence length="1068" mass="115103">MRTKLNGLLTLLLAFVVHISYAQDKTITGTVTDADGLPLPGVNIVVEGTSSGTQTDFDGNYAISASEGQTLLFTYIGQRPSSKVVGASSVINVQMVEDAQALEEVVVTAQGIKREKKALGYAVSSVGAEDLEQKAEGDVGRVLNGKASGVLINAASGVSGSATNIIIRGFTSISGSNQPLFIVDGVPFSSDTNTQGDAIDGNVGSSRFLDLDPNSIANVSVLKGLAAANLYGTAGRNGVILITTKAGAAGASRAKSEITVTSSIFFNEISTLPDYQDQYGNGFDQAYGEFFSNWGPDFNIPDPNNFGATWRGTSPDGTILIRHPYSVNAGVSAAFPEYQGATYEFRPYDGVKNFFRTGVVTNNAVNASGGSEDGKIAFNASASNLRDEGFTPGNKLQRTNISLGGRAELSNNFTINSTFNFSKSDVKSPPIAASTGNGSFGAGSSVFGHLFFTPRSVDLMGLPFQSPIDGRSVYYRGGNDIQNPRWTAANAFANQLTNRFFGSTQATYKINDNINVFWRTGLDFYTERNEIGQNKGGAEGYIQGRYQTYDNRNTIWDHTLQLNGSFLLTEKLDLSVNVGATSRRTEFSQQGVTSDQQSIFGVFRHYNFATAQPVQRDETQNIVGVYAQTEFGYDNFAYLTLAARNDWVSNFFENSIFYPSASLSILPTSIIDGLQSQNGLNFLKLRAGYGTSAGFFGGYPVASTATLDTREFLKDGTLVSSIRVDDELANPALKPELLQELEFGIESRFIQNRVSLDVSIYKKTTTDLISNRPLDPSTGYTETVTNIGEVQVKGIEADLGVSLFRNSNPGGFNWMVNANFTADESTVVDLGQDTDNINIGGLFSDLSNFAVAGRPFGIIMGTRVLRDDDGNKVVASTGSYVEEQGLFEIGDPNADWRLNVSNGFNYKNLNFGFDISYRHGGDVYANTISALVGRGLTTDTEDRVSTFILPGVKADGSVNDIQINNSDYYFSNVAFGPSELQVYDGSTIRLREVRLGYSVPKKALEKTPFGSLSLTLTGQNLWFKGINIPKGTNFDPENLGVGVGNALGFDFINSPGSRRYGMSIKATF</sequence>